<dbReference type="InterPro" id="IPR013762">
    <property type="entry name" value="Integrase-like_cat_sf"/>
</dbReference>
<dbReference type="Proteomes" id="UP000078302">
    <property type="component" value="Unassembled WGS sequence"/>
</dbReference>
<name>A0A179B7M7_ACIFR</name>
<evidence type="ECO:0000313" key="5">
    <source>
        <dbReference type="EMBL" id="OAP87375.1"/>
    </source>
</evidence>
<keyword evidence="3" id="KW-0233">DNA recombination</keyword>
<dbReference type="AlphaFoldDB" id="A0A179B7M7"/>
<evidence type="ECO:0000313" key="6">
    <source>
        <dbReference type="Proteomes" id="UP000078302"/>
    </source>
</evidence>
<dbReference type="InterPro" id="IPR011010">
    <property type="entry name" value="DNA_brk_join_enz"/>
</dbReference>
<proteinExistence type="predicted"/>
<dbReference type="PANTHER" id="PTHR30349">
    <property type="entry name" value="PHAGE INTEGRASE-RELATED"/>
    <property type="match status" value="1"/>
</dbReference>
<organism evidence="5 6">
    <name type="scientific">Acidithiobacillus ferrooxidans</name>
    <name type="common">Thiobacillus ferrooxidans</name>
    <dbReference type="NCBI Taxonomy" id="920"/>
    <lineage>
        <taxon>Bacteria</taxon>
        <taxon>Pseudomonadati</taxon>
        <taxon>Pseudomonadota</taxon>
        <taxon>Acidithiobacillia</taxon>
        <taxon>Acidithiobacillales</taxon>
        <taxon>Acidithiobacillaceae</taxon>
        <taxon>Acidithiobacillus</taxon>
    </lineage>
</organism>
<evidence type="ECO:0000256" key="3">
    <source>
        <dbReference type="ARBA" id="ARBA00023172"/>
    </source>
</evidence>
<keyword evidence="2" id="KW-0238">DNA-binding</keyword>
<dbReference type="SUPFAM" id="SSF56349">
    <property type="entry name" value="DNA breaking-rejoining enzymes"/>
    <property type="match status" value="1"/>
</dbReference>
<dbReference type="EMBL" id="LVXZ01000261">
    <property type="protein sequence ID" value="OAP87375.1"/>
    <property type="molecule type" value="Genomic_DNA"/>
</dbReference>
<dbReference type="CDD" id="cd00796">
    <property type="entry name" value="INT_Rci_Hp1_C"/>
    <property type="match status" value="1"/>
</dbReference>
<dbReference type="Gene3D" id="1.10.150.130">
    <property type="match status" value="1"/>
</dbReference>
<dbReference type="Pfam" id="PF00589">
    <property type="entry name" value="Phage_integrase"/>
    <property type="match status" value="1"/>
</dbReference>
<evidence type="ECO:0000256" key="1">
    <source>
        <dbReference type="ARBA" id="ARBA00022908"/>
    </source>
</evidence>
<sequence length="327" mass="36670">MATINPREDQDGITIGWQAIVRKKGYPSQSKTFRTKRDAEAWARLTESAMERGLWQNQSDADSTTLADALDRYGREVSSLKKSGKIELYRIGTLKTDKIAKLHLSRIRGADLAEYRDRRLAAGLSDSSVRLELAILSNLYTVAMKEWRMEGLRNPVLAVRKPAPGKARDRRLLPGEEIRLLSECAPLLKATILFALETGMRKGEIQKLLWKDVDLGKCTAKLFDTKNGEDRTIPLSGRAIVVLKALPRNINGKVFPGADISHSFTAACKRADIADLHFHDLRHEATSRFFEKGLNPMQVGAITGHKTLQMLKRYTHLRAEDLAKLLG</sequence>
<gene>
    <name evidence="5" type="ORF">A4H96_14435</name>
</gene>
<protein>
    <recommendedName>
        <fullName evidence="4">Tyr recombinase domain-containing protein</fullName>
    </recommendedName>
</protein>
<dbReference type="GO" id="GO:0003677">
    <property type="term" value="F:DNA binding"/>
    <property type="evidence" value="ECO:0007669"/>
    <property type="project" value="UniProtKB-KW"/>
</dbReference>
<dbReference type="PROSITE" id="PS51898">
    <property type="entry name" value="TYR_RECOMBINASE"/>
    <property type="match status" value="1"/>
</dbReference>
<reference evidence="5 6" key="1">
    <citation type="submission" date="2016-04" db="EMBL/GenBank/DDBJ databases">
        <title>Acidithiobacillus ferrooxidans genome sequencing and assembly.</title>
        <authorList>
            <person name="Zhou Z."/>
        </authorList>
    </citation>
    <scope>NUCLEOTIDE SEQUENCE [LARGE SCALE GENOMIC DNA]</scope>
    <source>
        <strain evidence="5 6">BY0502</strain>
    </source>
</reference>
<dbReference type="InterPro" id="IPR002104">
    <property type="entry name" value="Integrase_catalytic"/>
</dbReference>
<dbReference type="GO" id="GO:0006310">
    <property type="term" value="P:DNA recombination"/>
    <property type="evidence" value="ECO:0007669"/>
    <property type="project" value="UniProtKB-KW"/>
</dbReference>
<feature type="domain" description="Tyr recombinase" evidence="4">
    <location>
        <begin position="167"/>
        <end position="327"/>
    </location>
</feature>
<dbReference type="Gene3D" id="1.10.443.10">
    <property type="entry name" value="Intergrase catalytic core"/>
    <property type="match status" value="1"/>
</dbReference>
<evidence type="ECO:0000256" key="2">
    <source>
        <dbReference type="ARBA" id="ARBA00023125"/>
    </source>
</evidence>
<accession>A0A179B7M7</accession>
<evidence type="ECO:0000259" key="4">
    <source>
        <dbReference type="PROSITE" id="PS51898"/>
    </source>
</evidence>
<dbReference type="OrthoDB" id="5293731at2"/>
<keyword evidence="1" id="KW-0229">DNA integration</keyword>
<comment type="caution">
    <text evidence="5">The sequence shown here is derived from an EMBL/GenBank/DDBJ whole genome shotgun (WGS) entry which is preliminary data.</text>
</comment>
<dbReference type="GO" id="GO:0015074">
    <property type="term" value="P:DNA integration"/>
    <property type="evidence" value="ECO:0007669"/>
    <property type="project" value="UniProtKB-KW"/>
</dbReference>
<dbReference type="InterPro" id="IPR010998">
    <property type="entry name" value="Integrase_recombinase_N"/>
</dbReference>
<dbReference type="RefSeq" id="WP_064220215.1">
    <property type="nucleotide sequence ID" value="NZ_LVXZ01000261.1"/>
</dbReference>
<keyword evidence="6" id="KW-1185">Reference proteome</keyword>
<dbReference type="InterPro" id="IPR050090">
    <property type="entry name" value="Tyrosine_recombinase_XerCD"/>
</dbReference>
<dbReference type="PANTHER" id="PTHR30349:SF94">
    <property type="entry name" value="INTEGRASE_RECOMBINASE HI_1414-RELATED"/>
    <property type="match status" value="1"/>
</dbReference>